<protein>
    <submittedName>
        <fullName evidence="2">CLUMA_CG007780, isoform A</fullName>
    </submittedName>
</protein>
<evidence type="ECO:0000256" key="1">
    <source>
        <dbReference type="SAM" id="MobiDB-lite"/>
    </source>
</evidence>
<keyword evidence="3" id="KW-1185">Reference proteome</keyword>
<organism evidence="2 3">
    <name type="scientific">Clunio marinus</name>
    <dbReference type="NCBI Taxonomy" id="568069"/>
    <lineage>
        <taxon>Eukaryota</taxon>
        <taxon>Metazoa</taxon>
        <taxon>Ecdysozoa</taxon>
        <taxon>Arthropoda</taxon>
        <taxon>Hexapoda</taxon>
        <taxon>Insecta</taxon>
        <taxon>Pterygota</taxon>
        <taxon>Neoptera</taxon>
        <taxon>Endopterygota</taxon>
        <taxon>Diptera</taxon>
        <taxon>Nematocera</taxon>
        <taxon>Chironomoidea</taxon>
        <taxon>Chironomidae</taxon>
        <taxon>Clunio</taxon>
    </lineage>
</organism>
<name>A0A1J1I771_9DIPT</name>
<dbReference type="Proteomes" id="UP000183832">
    <property type="component" value="Unassembled WGS sequence"/>
</dbReference>
<feature type="compositionally biased region" description="Acidic residues" evidence="1">
    <location>
        <begin position="131"/>
        <end position="140"/>
    </location>
</feature>
<dbReference type="AlphaFoldDB" id="A0A1J1I771"/>
<reference evidence="2 3" key="1">
    <citation type="submission" date="2015-04" db="EMBL/GenBank/DDBJ databases">
        <authorList>
            <person name="Syromyatnikov M.Y."/>
            <person name="Popov V.N."/>
        </authorList>
    </citation>
    <scope>NUCLEOTIDE SEQUENCE [LARGE SCALE GENOMIC DNA]</scope>
</reference>
<proteinExistence type="predicted"/>
<sequence>MSQYTKEVREIIEKEFAWNVFGIYKYNSPKDFFLNSEVFKFEDTDEIWFIRLSKDHKGYLTFSLEYENLPSCISNLDVKIIDHGDDELDIQDVWFSPSSAKTFFDYDKYTEMMEFMFKISYEISTTKTVTEDEISSENENDDKMDWDSNDESSEKYYEWYGTFTSDVAKDAIIEDEDEDGPFYAIRTPNPDQPPNYLNALRDWQSDSPFSQTAPITEPEDFLDEDHIALNYHDSYLMGKMPSFFGKEYEKVAAELIEIERKDHLMRHTQSAINAIPDLLDIINVGTPDKWEYLQNMWVYYEKPQIPIEVLNVWETALSENITLDNFFNMLKLANICKFRRLRDFIVVEFISKQKNENLINSESWKQLTLEENRKMYKVIVHKLLKLKEMRKNVC</sequence>
<evidence type="ECO:0000313" key="2">
    <source>
        <dbReference type="EMBL" id="CRK94265.1"/>
    </source>
</evidence>
<accession>A0A1J1I771</accession>
<feature type="region of interest" description="Disordered" evidence="1">
    <location>
        <begin position="130"/>
        <end position="149"/>
    </location>
</feature>
<gene>
    <name evidence="2" type="ORF">CLUMA_CG007780</name>
</gene>
<evidence type="ECO:0000313" key="3">
    <source>
        <dbReference type="Proteomes" id="UP000183832"/>
    </source>
</evidence>
<dbReference type="EMBL" id="CVRI01000038">
    <property type="protein sequence ID" value="CRK94265.1"/>
    <property type="molecule type" value="Genomic_DNA"/>
</dbReference>